<dbReference type="Pfam" id="PF03401">
    <property type="entry name" value="TctC"/>
    <property type="match status" value="1"/>
</dbReference>
<sequence>MRHTLRALCACLTLACAPALAAEPPLTLIVGYAPGGTSDRVARLVGDGLAKRLGTPVIVENRAGAGGRIAAQQLARAGADDNQLMLANPAVMVVAPLVYSNLGYDAAKDFQPVAMTASYRFALAVPAGSPIKNAKDLADVAAKDPAFNIGVPATGSLPHFFGLMLGEALQAQPEIIGYRGSAPLLTELLGGHIGYAIDTYDTLEPQHAAGKVRIVAVSGTQRDTAQPDVPTFKESGIDLDGEGWNAFFASAAMPKEKVERLGREIAEIVASPAFAETARAQRLEPVEAGPARTGEIVQAFNEQWAPVIQASGFKATD</sequence>
<protein>
    <submittedName>
        <fullName evidence="3">ABC transporter substrate-binding protein</fullName>
    </submittedName>
</protein>
<feature type="signal peptide" evidence="2">
    <location>
        <begin position="1"/>
        <end position="21"/>
    </location>
</feature>
<dbReference type="RefSeq" id="WP_143950813.1">
    <property type="nucleotide sequence ID" value="NZ_BAABMB010000005.1"/>
</dbReference>
<accession>A0A556A947</accession>
<dbReference type="PANTHER" id="PTHR42928">
    <property type="entry name" value="TRICARBOXYLATE-BINDING PROTEIN"/>
    <property type="match status" value="1"/>
</dbReference>
<dbReference type="SUPFAM" id="SSF53850">
    <property type="entry name" value="Periplasmic binding protein-like II"/>
    <property type="match status" value="1"/>
</dbReference>
<dbReference type="InterPro" id="IPR042100">
    <property type="entry name" value="Bug_dom1"/>
</dbReference>
<feature type="chain" id="PRO_5021827847" evidence="2">
    <location>
        <begin position="22"/>
        <end position="317"/>
    </location>
</feature>
<reference evidence="3 4" key="1">
    <citation type="submission" date="2019-07" db="EMBL/GenBank/DDBJ databases">
        <title>Qingshengfaniella alkalisoli gen. nov., sp. nov., isolated from saline soil.</title>
        <authorList>
            <person name="Xu L."/>
            <person name="Huang X.-X."/>
            <person name="Sun J.-Q."/>
        </authorList>
    </citation>
    <scope>NUCLEOTIDE SEQUENCE [LARGE SCALE GENOMIC DNA]</scope>
    <source>
        <strain evidence="3 4">DSM 27279</strain>
    </source>
</reference>
<dbReference type="InterPro" id="IPR005064">
    <property type="entry name" value="BUG"/>
</dbReference>
<evidence type="ECO:0000313" key="3">
    <source>
        <dbReference type="EMBL" id="TSH89409.1"/>
    </source>
</evidence>
<dbReference type="PANTHER" id="PTHR42928:SF5">
    <property type="entry name" value="BLR1237 PROTEIN"/>
    <property type="match status" value="1"/>
</dbReference>
<gene>
    <name evidence="3" type="ORF">FOZ76_23940</name>
</gene>
<evidence type="ECO:0000256" key="1">
    <source>
        <dbReference type="ARBA" id="ARBA00006987"/>
    </source>
</evidence>
<dbReference type="PIRSF" id="PIRSF017082">
    <property type="entry name" value="YflP"/>
    <property type="match status" value="1"/>
</dbReference>
<dbReference type="AlphaFoldDB" id="A0A556A947"/>
<proteinExistence type="inferred from homology"/>
<comment type="similarity">
    <text evidence="1">Belongs to the UPF0065 (bug) family.</text>
</comment>
<dbReference type="EMBL" id="VLTJ01000041">
    <property type="protein sequence ID" value="TSH89409.1"/>
    <property type="molecule type" value="Genomic_DNA"/>
</dbReference>
<dbReference type="OrthoDB" id="8686127at2"/>
<comment type="caution">
    <text evidence="3">The sequence shown here is derived from an EMBL/GenBank/DDBJ whole genome shotgun (WGS) entry which is preliminary data.</text>
</comment>
<dbReference type="Gene3D" id="3.40.190.150">
    <property type="entry name" value="Bordetella uptake gene, domain 1"/>
    <property type="match status" value="1"/>
</dbReference>
<keyword evidence="2" id="KW-0732">Signal</keyword>
<evidence type="ECO:0000256" key="2">
    <source>
        <dbReference type="SAM" id="SignalP"/>
    </source>
</evidence>
<evidence type="ECO:0000313" key="4">
    <source>
        <dbReference type="Proteomes" id="UP000318405"/>
    </source>
</evidence>
<name>A0A556A947_9BURK</name>
<dbReference type="Proteomes" id="UP000318405">
    <property type="component" value="Unassembled WGS sequence"/>
</dbReference>
<dbReference type="Gene3D" id="3.40.190.10">
    <property type="entry name" value="Periplasmic binding protein-like II"/>
    <property type="match status" value="1"/>
</dbReference>
<keyword evidence="4" id="KW-1185">Reference proteome</keyword>
<organism evidence="3 4">
    <name type="scientific">Verticiella sediminum</name>
    <dbReference type="NCBI Taxonomy" id="1247510"/>
    <lineage>
        <taxon>Bacteria</taxon>
        <taxon>Pseudomonadati</taxon>
        <taxon>Pseudomonadota</taxon>
        <taxon>Betaproteobacteria</taxon>
        <taxon>Burkholderiales</taxon>
        <taxon>Alcaligenaceae</taxon>
        <taxon>Verticiella</taxon>
    </lineage>
</organism>